<dbReference type="InterPro" id="IPR010998">
    <property type="entry name" value="Integrase_recombinase_N"/>
</dbReference>
<feature type="compositionally biased region" description="Pro residues" evidence="5">
    <location>
        <begin position="9"/>
        <end position="23"/>
    </location>
</feature>
<dbReference type="InterPro" id="IPR013762">
    <property type="entry name" value="Integrase-like_cat_sf"/>
</dbReference>
<feature type="domain" description="Tyr recombinase" evidence="6">
    <location>
        <begin position="147"/>
        <end position="349"/>
    </location>
</feature>
<feature type="domain" description="Core-binding (CB)" evidence="7">
    <location>
        <begin position="32"/>
        <end position="112"/>
    </location>
</feature>
<evidence type="ECO:0000259" key="6">
    <source>
        <dbReference type="PROSITE" id="PS51898"/>
    </source>
</evidence>
<evidence type="ECO:0000313" key="8">
    <source>
        <dbReference type="EMBL" id="KMO71112.1"/>
    </source>
</evidence>
<dbReference type="SUPFAM" id="SSF56349">
    <property type="entry name" value="DNA breaking-rejoining enzymes"/>
    <property type="match status" value="1"/>
</dbReference>
<dbReference type="Gene3D" id="1.10.443.10">
    <property type="entry name" value="Intergrase catalytic core"/>
    <property type="match status" value="1"/>
</dbReference>
<dbReference type="InterPro" id="IPR052925">
    <property type="entry name" value="Phage_Integrase-like_Recomb"/>
</dbReference>
<gene>
    <name evidence="8" type="primary">xerC_14</name>
    <name evidence="8" type="ORF">MCHLDSM_04747</name>
</gene>
<dbReference type="InterPro" id="IPR011010">
    <property type="entry name" value="DNA_brk_join_enz"/>
</dbReference>
<dbReference type="GO" id="GO:0006310">
    <property type="term" value="P:DNA recombination"/>
    <property type="evidence" value="ECO:0007669"/>
    <property type="project" value="UniProtKB-KW"/>
</dbReference>
<dbReference type="SUPFAM" id="SSF47823">
    <property type="entry name" value="lambda integrase-like, N-terminal domain"/>
    <property type="match status" value="1"/>
</dbReference>
<evidence type="ECO:0000256" key="1">
    <source>
        <dbReference type="ARBA" id="ARBA00022908"/>
    </source>
</evidence>
<dbReference type="PATRIC" id="fig|37916.4.peg.4750"/>
<accession>A0A0J6VNN5</accession>
<keyword evidence="2 4" id="KW-0238">DNA-binding</keyword>
<dbReference type="PANTHER" id="PTHR34605">
    <property type="entry name" value="PHAGE_INTEGRASE DOMAIN-CONTAINING PROTEIN"/>
    <property type="match status" value="1"/>
</dbReference>
<proteinExistence type="predicted"/>
<dbReference type="CDD" id="cd00799">
    <property type="entry name" value="INT_Cre_C"/>
    <property type="match status" value="1"/>
</dbReference>
<organism evidence="8 9">
    <name type="scientific">Mycolicibacterium chlorophenolicum</name>
    <dbReference type="NCBI Taxonomy" id="37916"/>
    <lineage>
        <taxon>Bacteria</taxon>
        <taxon>Bacillati</taxon>
        <taxon>Actinomycetota</taxon>
        <taxon>Actinomycetes</taxon>
        <taxon>Mycobacteriales</taxon>
        <taxon>Mycobacteriaceae</taxon>
        <taxon>Mycolicibacterium</taxon>
    </lineage>
</organism>
<feature type="region of interest" description="Disordered" evidence="5">
    <location>
        <begin position="1"/>
        <end position="24"/>
    </location>
</feature>
<dbReference type="Pfam" id="PF02899">
    <property type="entry name" value="Phage_int_SAM_1"/>
    <property type="match status" value="1"/>
</dbReference>
<keyword evidence="3" id="KW-0233">DNA recombination</keyword>
<keyword evidence="9" id="KW-1185">Reference proteome</keyword>
<dbReference type="InterPro" id="IPR004107">
    <property type="entry name" value="Integrase_SAM-like_N"/>
</dbReference>
<keyword evidence="1" id="KW-0229">DNA integration</keyword>
<dbReference type="AlphaFoldDB" id="A0A0J6VNN5"/>
<dbReference type="PROSITE" id="PS51900">
    <property type="entry name" value="CB"/>
    <property type="match status" value="1"/>
</dbReference>
<dbReference type="GO" id="GO:0003677">
    <property type="term" value="F:DNA binding"/>
    <property type="evidence" value="ECO:0007669"/>
    <property type="project" value="UniProtKB-UniRule"/>
</dbReference>
<sequence length="351" mass="38102">MTERVPRLVPVPTPDRTPAPAPTHPVTVVSDQTLTPDEARYVDAARAANTVRGYRADWTDFTTWCTERGHAPLPADPATLTGYLTHLAARGLKVGTISRRLSAITFAHTVHDLPDPTAGARVLAVWEGIRRTHTTPPVQALPLMPPLLYDVLDACPATRAWASPTRDPEPDLAGLRDRALLLTGFVTALRRSELAALDVDHLAEHPRGLVATISRSKTNQAGTQPELVVIPHGVNPQRCPVTTLNTWLTAAAITDGPLFRPVSKSNRPLPRRLNTESVNTLVRNAIHRTGTDPTGYSAHSLRAGFVTHAYLRGATDRAIAHQTRHRSLATLGGYVRIHAAWEDNAATQLGL</sequence>
<evidence type="ECO:0000256" key="4">
    <source>
        <dbReference type="PROSITE-ProRule" id="PRU01248"/>
    </source>
</evidence>
<dbReference type="GO" id="GO:0015074">
    <property type="term" value="P:DNA integration"/>
    <property type="evidence" value="ECO:0007669"/>
    <property type="project" value="UniProtKB-KW"/>
</dbReference>
<dbReference type="InterPro" id="IPR002104">
    <property type="entry name" value="Integrase_catalytic"/>
</dbReference>
<evidence type="ECO:0000256" key="2">
    <source>
        <dbReference type="ARBA" id="ARBA00023125"/>
    </source>
</evidence>
<dbReference type="PANTHER" id="PTHR34605:SF3">
    <property type="entry name" value="P CELL-TYPE AGGLUTINATION PROTEIN MAP4-LIKE-RELATED"/>
    <property type="match status" value="1"/>
</dbReference>
<evidence type="ECO:0000256" key="5">
    <source>
        <dbReference type="SAM" id="MobiDB-lite"/>
    </source>
</evidence>
<dbReference type="Proteomes" id="UP000036513">
    <property type="component" value="Unassembled WGS sequence"/>
</dbReference>
<dbReference type="InterPro" id="IPR044068">
    <property type="entry name" value="CB"/>
</dbReference>
<evidence type="ECO:0000259" key="7">
    <source>
        <dbReference type="PROSITE" id="PS51900"/>
    </source>
</evidence>
<name>A0A0J6VNN5_9MYCO</name>
<dbReference type="Pfam" id="PF00589">
    <property type="entry name" value="Phage_integrase"/>
    <property type="match status" value="1"/>
</dbReference>
<dbReference type="Gene3D" id="1.10.150.130">
    <property type="match status" value="1"/>
</dbReference>
<evidence type="ECO:0000313" key="9">
    <source>
        <dbReference type="Proteomes" id="UP000036513"/>
    </source>
</evidence>
<comment type="caution">
    <text evidence="8">The sequence shown here is derived from an EMBL/GenBank/DDBJ whole genome shotgun (WGS) entry which is preliminary data.</text>
</comment>
<reference evidence="8 9" key="1">
    <citation type="journal article" date="2015" name="Genome Biol. Evol.">
        <title>Characterization of Three Mycobacterium spp. with Potential Use in Bioremediation by Genome Sequencing and Comparative Genomics.</title>
        <authorList>
            <person name="Das S."/>
            <person name="Pettersson B.M."/>
            <person name="Behra P.R."/>
            <person name="Ramesh M."/>
            <person name="Dasgupta S."/>
            <person name="Bhattacharya A."/>
            <person name="Kirsebom L.A."/>
        </authorList>
    </citation>
    <scope>NUCLEOTIDE SEQUENCE [LARGE SCALE GENOMIC DNA]</scope>
    <source>
        <strain evidence="8 9">DSM 43826</strain>
    </source>
</reference>
<dbReference type="EMBL" id="JYNL01000061">
    <property type="protein sequence ID" value="KMO71112.1"/>
    <property type="molecule type" value="Genomic_DNA"/>
</dbReference>
<dbReference type="PROSITE" id="PS51898">
    <property type="entry name" value="TYR_RECOMBINASE"/>
    <property type="match status" value="1"/>
</dbReference>
<evidence type="ECO:0000256" key="3">
    <source>
        <dbReference type="ARBA" id="ARBA00023172"/>
    </source>
</evidence>
<dbReference type="STRING" id="37916.MCHLDSM_04747"/>
<protein>
    <submittedName>
        <fullName evidence="8">Tyrosine recombinase XerC</fullName>
    </submittedName>
</protein>